<proteinExistence type="inferred from homology"/>
<dbReference type="Gene3D" id="2.60.40.790">
    <property type="match status" value="1"/>
</dbReference>
<dbReference type="Proteomes" id="UP000574133">
    <property type="component" value="Unassembled WGS sequence"/>
</dbReference>
<dbReference type="SUPFAM" id="SSF49764">
    <property type="entry name" value="HSP20-like chaperones"/>
    <property type="match status" value="1"/>
</dbReference>
<keyword evidence="6" id="KW-1185">Reference proteome</keyword>
<accession>A0A841THK9</accession>
<dbReference type="PANTHER" id="PTHR11527">
    <property type="entry name" value="HEAT-SHOCK PROTEIN 20 FAMILY MEMBER"/>
    <property type="match status" value="1"/>
</dbReference>
<reference evidence="5 6" key="1">
    <citation type="submission" date="2020-08" db="EMBL/GenBank/DDBJ databases">
        <title>Cohnella phylogeny.</title>
        <authorList>
            <person name="Dunlap C."/>
        </authorList>
    </citation>
    <scope>NUCLEOTIDE SEQUENCE [LARGE SCALE GENOMIC DNA]</scope>
    <source>
        <strain evidence="5 6">DSM 103658</strain>
    </source>
</reference>
<organism evidence="5 6">
    <name type="scientific">Cohnella lubricantis</name>
    <dbReference type="NCBI Taxonomy" id="2163172"/>
    <lineage>
        <taxon>Bacteria</taxon>
        <taxon>Bacillati</taxon>
        <taxon>Bacillota</taxon>
        <taxon>Bacilli</taxon>
        <taxon>Bacillales</taxon>
        <taxon>Paenibacillaceae</taxon>
        <taxon>Cohnella</taxon>
    </lineage>
</organism>
<sequence length="165" mass="18390">MEQDRTNLPKDFYTQASEVLGEDFWQEIGELLPNSGPRIDIYYTQQSVVVLAELPGLQRTDQVKIQLRGQTIELEGEIPCLYPVTRNRISLSERFFGPFRRTLQLPKPVRTEPIKAKYAEGLLIVTFPIDEADRQTEIPIEFGAAGQPGSPAPPDLSGSTGASSE</sequence>
<gene>
    <name evidence="5" type="ORF">H4Q31_14105</name>
</gene>
<evidence type="ECO:0000256" key="3">
    <source>
        <dbReference type="SAM" id="MobiDB-lite"/>
    </source>
</evidence>
<feature type="region of interest" description="Disordered" evidence="3">
    <location>
        <begin position="141"/>
        <end position="165"/>
    </location>
</feature>
<dbReference type="PROSITE" id="PS01031">
    <property type="entry name" value="SHSP"/>
    <property type="match status" value="1"/>
</dbReference>
<protein>
    <submittedName>
        <fullName evidence="5">Hsp20/alpha crystallin family protein</fullName>
    </submittedName>
</protein>
<comment type="similarity">
    <text evidence="1 2">Belongs to the small heat shock protein (HSP20) family.</text>
</comment>
<dbReference type="CDD" id="cd06464">
    <property type="entry name" value="ACD_sHsps-like"/>
    <property type="match status" value="1"/>
</dbReference>
<dbReference type="AlphaFoldDB" id="A0A841THK9"/>
<feature type="domain" description="SHSP" evidence="4">
    <location>
        <begin position="30"/>
        <end position="143"/>
    </location>
</feature>
<comment type="caution">
    <text evidence="5">The sequence shown here is derived from an EMBL/GenBank/DDBJ whole genome shotgun (WGS) entry which is preliminary data.</text>
</comment>
<dbReference type="InterPro" id="IPR008978">
    <property type="entry name" value="HSP20-like_chaperone"/>
</dbReference>
<evidence type="ECO:0000313" key="5">
    <source>
        <dbReference type="EMBL" id="MBB6678437.1"/>
    </source>
</evidence>
<evidence type="ECO:0000259" key="4">
    <source>
        <dbReference type="PROSITE" id="PS01031"/>
    </source>
</evidence>
<dbReference type="InterPro" id="IPR002068">
    <property type="entry name" value="A-crystallin/Hsp20_dom"/>
</dbReference>
<evidence type="ECO:0000256" key="1">
    <source>
        <dbReference type="PROSITE-ProRule" id="PRU00285"/>
    </source>
</evidence>
<dbReference type="Pfam" id="PF00011">
    <property type="entry name" value="HSP20"/>
    <property type="match status" value="1"/>
</dbReference>
<dbReference type="RefSeq" id="WP_185179702.1">
    <property type="nucleotide sequence ID" value="NZ_CBCSEP010000009.1"/>
</dbReference>
<evidence type="ECO:0000313" key="6">
    <source>
        <dbReference type="Proteomes" id="UP000574133"/>
    </source>
</evidence>
<name>A0A841THK9_9BACL</name>
<dbReference type="InterPro" id="IPR031107">
    <property type="entry name" value="Small_HSP"/>
</dbReference>
<dbReference type="EMBL" id="JACJVN010000055">
    <property type="protein sequence ID" value="MBB6678437.1"/>
    <property type="molecule type" value="Genomic_DNA"/>
</dbReference>
<evidence type="ECO:0000256" key="2">
    <source>
        <dbReference type="RuleBase" id="RU003616"/>
    </source>
</evidence>